<protein>
    <submittedName>
        <fullName evidence="1">Uncharacterized protein</fullName>
    </submittedName>
</protein>
<reference evidence="2" key="1">
    <citation type="submission" date="2016-10" db="EMBL/GenBank/DDBJ databases">
        <authorList>
            <person name="Varghese N."/>
            <person name="Submissions S."/>
        </authorList>
    </citation>
    <scope>NUCLEOTIDE SEQUENCE [LARGE SCALE GENOMIC DNA]</scope>
    <source>
        <strain evidence="2">DSM 22703</strain>
    </source>
</reference>
<keyword evidence="2" id="KW-1185">Reference proteome</keyword>
<name>A0A1G5WEP1_9BACT</name>
<proteinExistence type="predicted"/>
<dbReference type="STRING" id="279824.SAMN03080617_01020"/>
<dbReference type="RefSeq" id="WP_092728866.1">
    <property type="nucleotide sequence ID" value="NZ_FMXE01000006.1"/>
</dbReference>
<sequence length="79" mass="9078">MEKISIEVNADLAKAWEDASADFKKEFSELIESQIKQALGRGDKEKVLEYLDELRSKLESRGLTQEILSPSDFFEKEII</sequence>
<gene>
    <name evidence="1" type="ORF">SAMN03080617_01020</name>
</gene>
<dbReference type="Proteomes" id="UP000198756">
    <property type="component" value="Unassembled WGS sequence"/>
</dbReference>
<dbReference type="EMBL" id="FMXE01000006">
    <property type="protein sequence ID" value="SDA55715.1"/>
    <property type="molecule type" value="Genomic_DNA"/>
</dbReference>
<evidence type="ECO:0000313" key="2">
    <source>
        <dbReference type="Proteomes" id="UP000198756"/>
    </source>
</evidence>
<evidence type="ECO:0000313" key="1">
    <source>
        <dbReference type="EMBL" id="SDA55715.1"/>
    </source>
</evidence>
<dbReference type="AlphaFoldDB" id="A0A1G5WEP1"/>
<organism evidence="1 2">
    <name type="scientific">Algoriphagus alkaliphilus</name>
    <dbReference type="NCBI Taxonomy" id="279824"/>
    <lineage>
        <taxon>Bacteria</taxon>
        <taxon>Pseudomonadati</taxon>
        <taxon>Bacteroidota</taxon>
        <taxon>Cytophagia</taxon>
        <taxon>Cytophagales</taxon>
        <taxon>Cyclobacteriaceae</taxon>
        <taxon>Algoriphagus</taxon>
    </lineage>
</organism>
<accession>A0A1G5WEP1</accession>